<keyword evidence="2" id="KW-1185">Reference proteome</keyword>
<name>A0A0S3RXK3_PHAAN</name>
<dbReference type="EMBL" id="AP015037">
    <property type="protein sequence ID" value="BAT85272.1"/>
    <property type="molecule type" value="Genomic_DNA"/>
</dbReference>
<gene>
    <name evidence="1" type="primary">Vigan.04G280000</name>
    <name evidence="1" type="ORF">VIGAN_04280000</name>
</gene>
<evidence type="ECO:0000313" key="1">
    <source>
        <dbReference type="EMBL" id="BAT85272.1"/>
    </source>
</evidence>
<sequence length="223" mass="25301">MARGKVLHVELRKSKTRKHLYFDRHVFSKASSLAAAAPFENSYVRESFGMLFTEIRNCRSRKLHPPQLTEIHRLRRTYRLLEALSNAETTINVLPSLGTLPSSSTSNKRESKSSSSSVYSLASNLDRMMESTNLWTVVIDSRSLLSDLKLNNFFVLHVKHVKLRNLSEISLITSSNVLMKSVPAVQSPPRQAGSTLKASLQMLSKEKRLRRFCKFCLEGFGEN</sequence>
<protein>
    <submittedName>
        <fullName evidence="1">Uncharacterized protein</fullName>
    </submittedName>
</protein>
<dbReference type="AlphaFoldDB" id="A0A0S3RXK3"/>
<proteinExistence type="predicted"/>
<dbReference type="Proteomes" id="UP000291084">
    <property type="component" value="Chromosome 4"/>
</dbReference>
<evidence type="ECO:0000313" key="2">
    <source>
        <dbReference type="Proteomes" id="UP000291084"/>
    </source>
</evidence>
<organism evidence="1 2">
    <name type="scientific">Vigna angularis var. angularis</name>
    <dbReference type="NCBI Taxonomy" id="157739"/>
    <lineage>
        <taxon>Eukaryota</taxon>
        <taxon>Viridiplantae</taxon>
        <taxon>Streptophyta</taxon>
        <taxon>Embryophyta</taxon>
        <taxon>Tracheophyta</taxon>
        <taxon>Spermatophyta</taxon>
        <taxon>Magnoliopsida</taxon>
        <taxon>eudicotyledons</taxon>
        <taxon>Gunneridae</taxon>
        <taxon>Pentapetalae</taxon>
        <taxon>rosids</taxon>
        <taxon>fabids</taxon>
        <taxon>Fabales</taxon>
        <taxon>Fabaceae</taxon>
        <taxon>Papilionoideae</taxon>
        <taxon>50 kb inversion clade</taxon>
        <taxon>NPAAA clade</taxon>
        <taxon>indigoferoid/millettioid clade</taxon>
        <taxon>Phaseoleae</taxon>
        <taxon>Vigna</taxon>
    </lineage>
</organism>
<accession>A0A0S3RXK3</accession>
<reference evidence="1 2" key="1">
    <citation type="journal article" date="2015" name="Sci. Rep.">
        <title>The power of single molecule real-time sequencing technology in the de novo assembly of a eukaryotic genome.</title>
        <authorList>
            <person name="Sakai H."/>
            <person name="Naito K."/>
            <person name="Ogiso-Tanaka E."/>
            <person name="Takahashi Y."/>
            <person name="Iseki K."/>
            <person name="Muto C."/>
            <person name="Satou K."/>
            <person name="Teruya K."/>
            <person name="Shiroma A."/>
            <person name="Shimoji M."/>
            <person name="Hirano T."/>
            <person name="Itoh T."/>
            <person name="Kaga A."/>
            <person name="Tomooka N."/>
        </authorList>
    </citation>
    <scope>NUCLEOTIDE SEQUENCE [LARGE SCALE GENOMIC DNA]</scope>
    <source>
        <strain evidence="2">cv. Shumari</strain>
    </source>
</reference>